<accession>A0A2P5HHC6</accession>
<evidence type="ECO:0000313" key="2">
    <source>
        <dbReference type="EMBL" id="POS69656.1"/>
    </source>
</evidence>
<gene>
    <name evidence="2" type="ORF">DHEL01_v211950</name>
</gene>
<evidence type="ECO:0000313" key="3">
    <source>
        <dbReference type="Proteomes" id="UP000094444"/>
    </source>
</evidence>
<proteinExistence type="predicted"/>
<dbReference type="EMBL" id="MAVT02002092">
    <property type="protein sequence ID" value="POS69656.1"/>
    <property type="molecule type" value="Genomic_DNA"/>
</dbReference>
<evidence type="ECO:0000256" key="1">
    <source>
        <dbReference type="SAM" id="MobiDB-lite"/>
    </source>
</evidence>
<feature type="compositionally biased region" description="Polar residues" evidence="1">
    <location>
        <begin position="1"/>
        <end position="19"/>
    </location>
</feature>
<dbReference type="AlphaFoldDB" id="A0A2P5HHC6"/>
<comment type="caution">
    <text evidence="2">The sequence shown here is derived from an EMBL/GenBank/DDBJ whole genome shotgun (WGS) entry which is preliminary data.</text>
</comment>
<reference evidence="2" key="1">
    <citation type="submission" date="2017-09" db="EMBL/GenBank/DDBJ databases">
        <title>Polyketide synthases of a Diaporthe helianthi virulent isolate.</title>
        <authorList>
            <person name="Baroncelli R."/>
        </authorList>
    </citation>
    <scope>NUCLEOTIDE SEQUENCE [LARGE SCALE GENOMIC DNA]</scope>
    <source>
        <strain evidence="2">7/96</strain>
    </source>
</reference>
<dbReference type="Proteomes" id="UP000094444">
    <property type="component" value="Unassembled WGS sequence"/>
</dbReference>
<keyword evidence="3" id="KW-1185">Reference proteome</keyword>
<feature type="region of interest" description="Disordered" evidence="1">
    <location>
        <begin position="1"/>
        <end position="39"/>
    </location>
</feature>
<organism evidence="2 3">
    <name type="scientific">Diaporthe helianthi</name>
    <dbReference type="NCBI Taxonomy" id="158607"/>
    <lineage>
        <taxon>Eukaryota</taxon>
        <taxon>Fungi</taxon>
        <taxon>Dikarya</taxon>
        <taxon>Ascomycota</taxon>
        <taxon>Pezizomycotina</taxon>
        <taxon>Sordariomycetes</taxon>
        <taxon>Sordariomycetidae</taxon>
        <taxon>Diaporthales</taxon>
        <taxon>Diaporthaceae</taxon>
        <taxon>Diaporthe</taxon>
    </lineage>
</organism>
<protein>
    <submittedName>
        <fullName evidence="2">Uncharacterized protein</fullName>
    </submittedName>
</protein>
<dbReference type="InParanoid" id="A0A2P5HHC6"/>
<name>A0A2P5HHC6_DIAHE</name>
<sequence>MATVISIASTGSVNGQRASRGQLARPRSSRRAGLKFTPSTLGPGRNTELVCHRWTLDAAHSAASYDPGLSIFSSRNRH</sequence>